<gene>
    <name evidence="3" type="ORF">M5598_23245</name>
</gene>
<dbReference type="EMBL" id="CP097356">
    <property type="protein sequence ID" value="UYV28621.1"/>
    <property type="molecule type" value="Genomic_DNA"/>
</dbReference>
<dbReference type="RefSeq" id="WP_203343717.1">
    <property type="nucleotide sequence ID" value="NZ_CP097356.1"/>
</dbReference>
<feature type="compositionally biased region" description="Basic and acidic residues" evidence="2">
    <location>
        <begin position="222"/>
        <end position="239"/>
    </location>
</feature>
<evidence type="ECO:0000256" key="2">
    <source>
        <dbReference type="SAM" id="MobiDB-lite"/>
    </source>
</evidence>
<accession>A0AA46UPC3</accession>
<feature type="coiled-coil region" evidence="1">
    <location>
        <begin position="39"/>
        <end position="90"/>
    </location>
</feature>
<organism evidence="3 4">
    <name type="scientific">Vibrio parahaemolyticus</name>
    <dbReference type="NCBI Taxonomy" id="670"/>
    <lineage>
        <taxon>Bacteria</taxon>
        <taxon>Pseudomonadati</taxon>
        <taxon>Pseudomonadota</taxon>
        <taxon>Gammaproteobacteria</taxon>
        <taxon>Vibrionales</taxon>
        <taxon>Vibrionaceae</taxon>
        <taxon>Vibrio</taxon>
    </lineage>
</organism>
<dbReference type="InterPro" id="IPR032871">
    <property type="entry name" value="AHH_dom_containing"/>
</dbReference>
<keyword evidence="1" id="KW-0175">Coiled coil</keyword>
<name>A0AA46UPC3_VIBPH</name>
<reference evidence="3" key="1">
    <citation type="submission" date="2022-05" db="EMBL/GenBank/DDBJ databases">
        <title>Megaplasmid of Vibrio parahaemolyticus.</title>
        <authorList>
            <person name="Strauch E."/>
            <person name="Borowiak M."/>
        </authorList>
    </citation>
    <scope>NUCLEOTIDE SEQUENCE</scope>
    <source>
        <strain evidence="3">16-VB00198</strain>
    </source>
</reference>
<evidence type="ECO:0000313" key="3">
    <source>
        <dbReference type="EMBL" id="UYV28621.1"/>
    </source>
</evidence>
<evidence type="ECO:0000313" key="4">
    <source>
        <dbReference type="Proteomes" id="UP001163036"/>
    </source>
</evidence>
<dbReference type="AlphaFoldDB" id="A0AA46UPC3"/>
<protein>
    <submittedName>
        <fullName evidence="3">AHH domain-containing protein</fullName>
    </submittedName>
</protein>
<feature type="region of interest" description="Disordered" evidence="2">
    <location>
        <begin position="218"/>
        <end position="239"/>
    </location>
</feature>
<evidence type="ECO:0000256" key="1">
    <source>
        <dbReference type="SAM" id="Coils"/>
    </source>
</evidence>
<dbReference type="Pfam" id="PF14412">
    <property type="entry name" value="AHH"/>
    <property type="match status" value="1"/>
</dbReference>
<sequence length="239" mass="27227">MSTTTLGISPVFKKPPRPTNPSALELAIYNYQVEALKHYKKVSNLANASKSELEEVEATIKHLKRERAKIKAHARLQDELYEDLKKYRRENKAKDESQLSKEKHHPTNSLIRNLYAVAEPQPSPNHAAHHIVMGNGKVTAMIDAKLQMFEFGIGINDAINGVWLPRSSAYKDHYTTPKAPPHSRIHGTNYQNWIGTLGRIRHSENVFKSTLLKMKKQIQDGSHPEKILEKKDANWKPTV</sequence>
<proteinExistence type="predicted"/>
<dbReference type="Proteomes" id="UP001163036">
    <property type="component" value="Chromosome 2"/>
</dbReference>